<keyword evidence="1" id="KW-0472">Membrane</keyword>
<protein>
    <submittedName>
        <fullName evidence="2">Uncharacterized protein</fullName>
    </submittedName>
</protein>
<evidence type="ECO:0000313" key="3">
    <source>
        <dbReference type="Proteomes" id="UP001237642"/>
    </source>
</evidence>
<accession>A0AAD8N0N5</accession>
<reference evidence="2" key="2">
    <citation type="submission" date="2023-05" db="EMBL/GenBank/DDBJ databases">
        <authorList>
            <person name="Schelkunov M.I."/>
        </authorList>
    </citation>
    <scope>NUCLEOTIDE SEQUENCE</scope>
    <source>
        <strain evidence="2">Hsosn_3</strain>
        <tissue evidence="2">Leaf</tissue>
    </source>
</reference>
<gene>
    <name evidence="2" type="ORF">POM88_011295</name>
</gene>
<organism evidence="2 3">
    <name type="scientific">Heracleum sosnowskyi</name>
    <dbReference type="NCBI Taxonomy" id="360622"/>
    <lineage>
        <taxon>Eukaryota</taxon>
        <taxon>Viridiplantae</taxon>
        <taxon>Streptophyta</taxon>
        <taxon>Embryophyta</taxon>
        <taxon>Tracheophyta</taxon>
        <taxon>Spermatophyta</taxon>
        <taxon>Magnoliopsida</taxon>
        <taxon>eudicotyledons</taxon>
        <taxon>Gunneridae</taxon>
        <taxon>Pentapetalae</taxon>
        <taxon>asterids</taxon>
        <taxon>campanulids</taxon>
        <taxon>Apiales</taxon>
        <taxon>Apiaceae</taxon>
        <taxon>Apioideae</taxon>
        <taxon>apioid superclade</taxon>
        <taxon>Tordylieae</taxon>
        <taxon>Tordyliinae</taxon>
        <taxon>Heracleum</taxon>
    </lineage>
</organism>
<comment type="caution">
    <text evidence="2">The sequence shown here is derived from an EMBL/GenBank/DDBJ whole genome shotgun (WGS) entry which is preliminary data.</text>
</comment>
<keyword evidence="1" id="KW-1133">Transmembrane helix</keyword>
<name>A0AAD8N0N5_9APIA</name>
<feature type="transmembrane region" description="Helical" evidence="1">
    <location>
        <begin position="100"/>
        <end position="126"/>
    </location>
</feature>
<evidence type="ECO:0000256" key="1">
    <source>
        <dbReference type="SAM" id="Phobius"/>
    </source>
</evidence>
<dbReference type="Proteomes" id="UP001237642">
    <property type="component" value="Unassembled WGS sequence"/>
</dbReference>
<sequence length="158" mass="18158">MAWVSLEWPLLKNVSLSSSWFTSNFSELHDGMAYGFKIDWSRILCFTCNSFDQKAFCQATGSHYSCYYNCDFYGTDTSLPTCWRKNLFGMDEFLARHRLIIGKITGLVLAARFSIGIPFLVALLIFRSKKRHLSVDVVTGSRVHEINEKTEKMKTEDT</sequence>
<keyword evidence="3" id="KW-1185">Reference proteome</keyword>
<keyword evidence="1" id="KW-0812">Transmembrane</keyword>
<dbReference type="EMBL" id="JAUIZM010000003">
    <property type="protein sequence ID" value="KAK1392239.1"/>
    <property type="molecule type" value="Genomic_DNA"/>
</dbReference>
<evidence type="ECO:0000313" key="2">
    <source>
        <dbReference type="EMBL" id="KAK1392239.1"/>
    </source>
</evidence>
<proteinExistence type="predicted"/>
<reference evidence="2" key="1">
    <citation type="submission" date="2023-02" db="EMBL/GenBank/DDBJ databases">
        <title>Genome of toxic invasive species Heracleum sosnowskyi carries increased number of genes despite the absence of recent whole-genome duplications.</title>
        <authorList>
            <person name="Schelkunov M."/>
            <person name="Shtratnikova V."/>
            <person name="Makarenko M."/>
            <person name="Klepikova A."/>
            <person name="Omelchenko D."/>
            <person name="Novikova G."/>
            <person name="Obukhova E."/>
            <person name="Bogdanov V."/>
            <person name="Penin A."/>
            <person name="Logacheva M."/>
        </authorList>
    </citation>
    <scope>NUCLEOTIDE SEQUENCE</scope>
    <source>
        <strain evidence="2">Hsosn_3</strain>
        <tissue evidence="2">Leaf</tissue>
    </source>
</reference>
<dbReference type="AlphaFoldDB" id="A0AAD8N0N5"/>